<dbReference type="HOGENOM" id="CLU_2292295_0_0_1"/>
<keyword evidence="3" id="KW-1185">Reference proteome</keyword>
<proteinExistence type="predicted"/>
<dbReference type="RefSeq" id="XP_007410631.1">
    <property type="nucleotide sequence ID" value="XM_007410569.1"/>
</dbReference>
<protein>
    <submittedName>
        <fullName evidence="2">Uncharacterized protein</fullName>
    </submittedName>
</protein>
<reference evidence="3" key="1">
    <citation type="journal article" date="2011" name="Proc. Natl. Acad. Sci. U.S.A.">
        <title>Obligate biotrophy features unraveled by the genomic analysis of rust fungi.</title>
        <authorList>
            <person name="Duplessis S."/>
            <person name="Cuomo C.A."/>
            <person name="Lin Y.-C."/>
            <person name="Aerts A."/>
            <person name="Tisserant E."/>
            <person name="Veneault-Fourrey C."/>
            <person name="Joly D.L."/>
            <person name="Hacquard S."/>
            <person name="Amselem J."/>
            <person name="Cantarel B.L."/>
            <person name="Chiu R."/>
            <person name="Coutinho P.M."/>
            <person name="Feau N."/>
            <person name="Field M."/>
            <person name="Frey P."/>
            <person name="Gelhaye E."/>
            <person name="Goldberg J."/>
            <person name="Grabherr M.G."/>
            <person name="Kodira C.D."/>
            <person name="Kohler A."/>
            <person name="Kuees U."/>
            <person name="Lindquist E.A."/>
            <person name="Lucas S.M."/>
            <person name="Mago R."/>
            <person name="Mauceli E."/>
            <person name="Morin E."/>
            <person name="Murat C."/>
            <person name="Pangilinan J.L."/>
            <person name="Park R."/>
            <person name="Pearson M."/>
            <person name="Quesneville H."/>
            <person name="Rouhier N."/>
            <person name="Sakthikumar S."/>
            <person name="Salamov A.A."/>
            <person name="Schmutz J."/>
            <person name="Selles B."/>
            <person name="Shapiro H."/>
            <person name="Tanguay P."/>
            <person name="Tuskan G.A."/>
            <person name="Henrissat B."/>
            <person name="Van de Peer Y."/>
            <person name="Rouze P."/>
            <person name="Ellis J.G."/>
            <person name="Dodds P.N."/>
            <person name="Schein J.E."/>
            <person name="Zhong S."/>
            <person name="Hamelin R.C."/>
            <person name="Grigoriev I.V."/>
            <person name="Szabo L.J."/>
            <person name="Martin F."/>
        </authorList>
    </citation>
    <scope>NUCLEOTIDE SEQUENCE [LARGE SCALE GENOMIC DNA]</scope>
    <source>
        <strain evidence="3">98AG31 / pathotype 3-4-7</strain>
    </source>
</reference>
<dbReference type="KEGG" id="mlr:MELLADRAFT_71998"/>
<dbReference type="AlphaFoldDB" id="F4RNF6"/>
<evidence type="ECO:0000313" key="3">
    <source>
        <dbReference type="Proteomes" id="UP000001072"/>
    </source>
</evidence>
<dbReference type="EMBL" id="GL883110">
    <property type="protein sequence ID" value="EGG05980.1"/>
    <property type="molecule type" value="Genomic_DNA"/>
</dbReference>
<feature type="region of interest" description="Disordered" evidence="1">
    <location>
        <begin position="23"/>
        <end position="49"/>
    </location>
</feature>
<gene>
    <name evidence="2" type="ORF">MELLADRAFT_71998</name>
</gene>
<accession>F4RNF6</accession>
<dbReference type="GeneID" id="18931992"/>
<feature type="region of interest" description="Disordered" evidence="1">
    <location>
        <begin position="81"/>
        <end position="101"/>
    </location>
</feature>
<name>F4RNF6_MELLP</name>
<dbReference type="Proteomes" id="UP000001072">
    <property type="component" value="Unassembled WGS sequence"/>
</dbReference>
<dbReference type="VEuPathDB" id="FungiDB:MELLADRAFT_71998"/>
<organism evidence="3">
    <name type="scientific">Melampsora larici-populina (strain 98AG31 / pathotype 3-4-7)</name>
    <name type="common">Poplar leaf rust fungus</name>
    <dbReference type="NCBI Taxonomy" id="747676"/>
    <lineage>
        <taxon>Eukaryota</taxon>
        <taxon>Fungi</taxon>
        <taxon>Dikarya</taxon>
        <taxon>Basidiomycota</taxon>
        <taxon>Pucciniomycotina</taxon>
        <taxon>Pucciniomycetes</taxon>
        <taxon>Pucciniales</taxon>
        <taxon>Melampsoraceae</taxon>
        <taxon>Melampsora</taxon>
    </lineage>
</organism>
<evidence type="ECO:0000313" key="2">
    <source>
        <dbReference type="EMBL" id="EGG05980.1"/>
    </source>
</evidence>
<evidence type="ECO:0000256" key="1">
    <source>
        <dbReference type="SAM" id="MobiDB-lite"/>
    </source>
</evidence>
<dbReference type="InParanoid" id="F4RNF6"/>
<sequence length="101" mass="11476">MDEMIYKYLGRSTGLINHEIDQRNEKMKKPIPRIPTPFSSSNSRKPHGLVDDQVGRYARYSYLDGKGNEVYLPLNGSLITSTTSNNNNSHLNFSSINTLRT</sequence>